<comment type="caution">
    <text evidence="1">The sequence shown here is derived from an EMBL/GenBank/DDBJ whole genome shotgun (WGS) entry which is preliminary data.</text>
</comment>
<accession>A0ABW4CBI0</accession>
<dbReference type="RefSeq" id="WP_380165101.1">
    <property type="nucleotide sequence ID" value="NZ_JBHTNU010000008.1"/>
</dbReference>
<dbReference type="InterPro" id="IPR014794">
    <property type="entry name" value="DUF1779"/>
</dbReference>
<evidence type="ECO:0000313" key="2">
    <source>
        <dbReference type="Proteomes" id="UP001597282"/>
    </source>
</evidence>
<name>A0ABW4CBI0_9BACL</name>
<dbReference type="SUPFAM" id="SSF143842">
    <property type="entry name" value="YwmB-like"/>
    <property type="match status" value="1"/>
</dbReference>
<organism evidence="1 2">
    <name type="scientific">Kroppenstedtia sanguinis</name>
    <dbReference type="NCBI Taxonomy" id="1380684"/>
    <lineage>
        <taxon>Bacteria</taxon>
        <taxon>Bacillati</taxon>
        <taxon>Bacillota</taxon>
        <taxon>Bacilli</taxon>
        <taxon>Bacillales</taxon>
        <taxon>Thermoactinomycetaceae</taxon>
        <taxon>Kroppenstedtia</taxon>
    </lineage>
</organism>
<evidence type="ECO:0000313" key="1">
    <source>
        <dbReference type="EMBL" id="MFD1427253.1"/>
    </source>
</evidence>
<reference evidence="2" key="1">
    <citation type="journal article" date="2019" name="Int. J. Syst. Evol. Microbiol.">
        <title>The Global Catalogue of Microorganisms (GCM) 10K type strain sequencing project: providing services to taxonomists for standard genome sequencing and annotation.</title>
        <authorList>
            <consortium name="The Broad Institute Genomics Platform"/>
            <consortium name="The Broad Institute Genome Sequencing Center for Infectious Disease"/>
            <person name="Wu L."/>
            <person name="Ma J."/>
        </authorList>
    </citation>
    <scope>NUCLEOTIDE SEQUENCE [LARGE SCALE GENOMIC DNA]</scope>
    <source>
        <strain evidence="2">S1</strain>
    </source>
</reference>
<dbReference type="Pfam" id="PF08680">
    <property type="entry name" value="DUF1779"/>
    <property type="match status" value="1"/>
</dbReference>
<dbReference type="EMBL" id="JBHTNU010000008">
    <property type="protein sequence ID" value="MFD1427253.1"/>
    <property type="molecule type" value="Genomic_DNA"/>
</dbReference>
<dbReference type="InterPro" id="IPR036209">
    <property type="entry name" value="YwmB-like_sf"/>
</dbReference>
<keyword evidence="2" id="KW-1185">Reference proteome</keyword>
<gene>
    <name evidence="1" type="ORF">ACFQ4Y_09985</name>
</gene>
<sequence>MSRKRIAVWVWLFLSIFLIASAQNPSQEERLLRVFEQTGAKMNHHMLHAGSRTPERMASEDLPELAEQLADELDLGAVHTQSRTDGMRYEAHGKWNRNLQVKMVVINDRLEEPFVQPYISIRAAGHGPLNQAQLVEIRGRLFHTLQKFQIDTSTHFSIQGKLSVGHRVNRGDREKQVDQVIKKLGAEEVESMRTERITSVSAHTPLFNGGLKTQGGTMNLQVAAKVGDDGRQILLTLGTPIITIEY</sequence>
<proteinExistence type="predicted"/>
<dbReference type="Gene3D" id="3.30.360.40">
    <property type="entry name" value="YwmB-like"/>
    <property type="match status" value="1"/>
</dbReference>
<protein>
    <submittedName>
        <fullName evidence="1">YwmB family TATA-box binding protein</fullName>
    </submittedName>
</protein>
<dbReference type="Proteomes" id="UP001597282">
    <property type="component" value="Unassembled WGS sequence"/>
</dbReference>